<evidence type="ECO:0000259" key="1">
    <source>
        <dbReference type="Pfam" id="PF00753"/>
    </source>
</evidence>
<sequence length="476" mass="53924">MSKMYIGYPQASLAKEPGSETITKQALWGDWCEVLEENLPYVKIRCRGAEGWVKKTAIQSEQILEINFVDVGQGDGCFIVTPDDKFILIDAGEGDNMYHFLNWRFNLRYNTKTIPIEHLIISHSDTDHYKGFGRIVNSSRFEIQHIHHNGIIERKASSIFGPVQDNYLMDIRTNREQIYELLKISSNRGDKFFPNLLFDAMEKSASMKMSMLEKGSTILGYGPTDKVHFNILGPVTEQSQGKKVLRVLGSPGETKNGHSVIVQLKIGNAKILLGGDLNDASEEYLTEHYTGYSAHGLNEIEREDMIKKGRAVFESDVLKSCHHGSHKFMDDFLSFFNPIATIISSGDNETHTHPRPDTLGAIGKHSRGKRPLIFSTELARSAKEKLNITDKDYAQLYLLNESKKAASPDELIAINEKINNLRYKIERTIAVYGMITVRTDGKKILIAQKKEAKDAGFIYYELLLDTEGKFYFKQPK</sequence>
<organism evidence="2 3">
    <name type="scientific">Pedobacter frigiditerrae</name>
    <dbReference type="NCBI Taxonomy" id="2530452"/>
    <lineage>
        <taxon>Bacteria</taxon>
        <taxon>Pseudomonadati</taxon>
        <taxon>Bacteroidota</taxon>
        <taxon>Sphingobacteriia</taxon>
        <taxon>Sphingobacteriales</taxon>
        <taxon>Sphingobacteriaceae</taxon>
        <taxon>Pedobacter</taxon>
    </lineage>
</organism>
<dbReference type="AlphaFoldDB" id="A0A4R0MPX9"/>
<comment type="caution">
    <text evidence="2">The sequence shown here is derived from an EMBL/GenBank/DDBJ whole genome shotgun (WGS) entry which is preliminary data.</text>
</comment>
<dbReference type="Gene3D" id="3.60.15.10">
    <property type="entry name" value="Ribonuclease Z/Hydroxyacylglutathione hydrolase-like"/>
    <property type="match status" value="1"/>
</dbReference>
<dbReference type="PANTHER" id="PTHR30619:SF1">
    <property type="entry name" value="RECOMBINATION PROTEIN 2"/>
    <property type="match status" value="1"/>
</dbReference>
<accession>A0A4R0MPX9</accession>
<name>A0A4R0MPX9_9SPHI</name>
<dbReference type="OrthoDB" id="9761531at2"/>
<protein>
    <submittedName>
        <fullName evidence="2">MBL fold metallo-hydrolase</fullName>
    </submittedName>
</protein>
<keyword evidence="2" id="KW-0378">Hydrolase</keyword>
<dbReference type="RefSeq" id="WP_131554651.1">
    <property type="nucleotide sequence ID" value="NZ_SJSK01000005.1"/>
</dbReference>
<dbReference type="Proteomes" id="UP000292884">
    <property type="component" value="Unassembled WGS sequence"/>
</dbReference>
<dbReference type="GO" id="GO:0016787">
    <property type="term" value="F:hydrolase activity"/>
    <property type="evidence" value="ECO:0007669"/>
    <property type="project" value="UniProtKB-KW"/>
</dbReference>
<dbReference type="InterPro" id="IPR052159">
    <property type="entry name" value="Competence_DNA_uptake"/>
</dbReference>
<gene>
    <name evidence="2" type="ORF">EZ428_18330</name>
</gene>
<dbReference type="InterPro" id="IPR001279">
    <property type="entry name" value="Metallo-B-lactamas"/>
</dbReference>
<keyword evidence="3" id="KW-1185">Reference proteome</keyword>
<proteinExistence type="predicted"/>
<dbReference type="EMBL" id="SJSK01000005">
    <property type="protein sequence ID" value="TCC88597.1"/>
    <property type="molecule type" value="Genomic_DNA"/>
</dbReference>
<dbReference type="InterPro" id="IPR036866">
    <property type="entry name" value="RibonucZ/Hydroxyglut_hydro"/>
</dbReference>
<dbReference type="SUPFAM" id="SSF56281">
    <property type="entry name" value="Metallo-hydrolase/oxidoreductase"/>
    <property type="match status" value="1"/>
</dbReference>
<dbReference type="Pfam" id="PF00753">
    <property type="entry name" value="Lactamase_B"/>
    <property type="match status" value="1"/>
</dbReference>
<evidence type="ECO:0000313" key="2">
    <source>
        <dbReference type="EMBL" id="TCC88597.1"/>
    </source>
</evidence>
<evidence type="ECO:0000313" key="3">
    <source>
        <dbReference type="Proteomes" id="UP000292884"/>
    </source>
</evidence>
<dbReference type="PANTHER" id="PTHR30619">
    <property type="entry name" value="DNA INTERNALIZATION/COMPETENCE PROTEIN COMEC/REC2"/>
    <property type="match status" value="1"/>
</dbReference>
<feature type="domain" description="Metallo-beta-lactamase" evidence="1">
    <location>
        <begin position="77"/>
        <end position="288"/>
    </location>
</feature>
<reference evidence="2 3" key="1">
    <citation type="submission" date="2019-02" db="EMBL/GenBank/DDBJ databases">
        <title>Pedobacter sp. RP-1-13 sp. nov., isolated from Arctic soil.</title>
        <authorList>
            <person name="Dahal R.H."/>
        </authorList>
    </citation>
    <scope>NUCLEOTIDE SEQUENCE [LARGE SCALE GENOMIC DNA]</scope>
    <source>
        <strain evidence="2 3">RP-1-13</strain>
    </source>
</reference>